<feature type="chain" id="PRO_5045820977" description="Outer-membrane lipoprotein LolB" evidence="13">
    <location>
        <begin position="21"/>
        <end position="189"/>
    </location>
</feature>
<evidence type="ECO:0000256" key="9">
    <source>
        <dbReference type="ARBA" id="ARBA00023139"/>
    </source>
</evidence>
<evidence type="ECO:0000256" key="13">
    <source>
        <dbReference type="SAM" id="SignalP"/>
    </source>
</evidence>
<sequence length="189" mass="20587">MKRLFAGLLGLALLAGCAPAPIQPLPARDALQDFAIEARFALKLIQPNGRQESAGGRLNWTHENGMDRVLLANPLGIGLAEIDAAPGRAVLRTGDGKVYQAEEPDQLLAAATGQPLPLSRLPAWLLGRAAPAGTLERDAHTRPLRLQEDGWLIEYRYSDDNPDALPQQLQASGHNIELRLRIETWKSQP</sequence>
<evidence type="ECO:0000256" key="4">
    <source>
        <dbReference type="ARBA" id="ARBA00016202"/>
    </source>
</evidence>
<evidence type="ECO:0000313" key="14">
    <source>
        <dbReference type="EMBL" id="WZJ22303.1"/>
    </source>
</evidence>
<dbReference type="SUPFAM" id="SSF89392">
    <property type="entry name" value="Prokaryotic lipoproteins and lipoprotein localization factors"/>
    <property type="match status" value="1"/>
</dbReference>
<feature type="signal peptide" evidence="13">
    <location>
        <begin position="1"/>
        <end position="20"/>
    </location>
</feature>
<dbReference type="Proteomes" id="UP001479520">
    <property type="component" value="Chromosome"/>
</dbReference>
<comment type="subcellular location">
    <subcellularLocation>
        <location evidence="1">Cell outer membrane</location>
        <topology evidence="1">Lipid-anchor</topology>
    </subcellularLocation>
</comment>
<organism evidence="14 15">
    <name type="scientific">Azonexus hydrophilus</name>
    <dbReference type="NCBI Taxonomy" id="418702"/>
    <lineage>
        <taxon>Bacteria</taxon>
        <taxon>Pseudomonadati</taxon>
        <taxon>Pseudomonadota</taxon>
        <taxon>Betaproteobacteria</taxon>
        <taxon>Rhodocyclales</taxon>
        <taxon>Azonexaceae</taxon>
        <taxon>Azonexus</taxon>
    </lineage>
</organism>
<keyword evidence="7" id="KW-0653">Protein transport</keyword>
<keyword evidence="5" id="KW-0813">Transport</keyword>
<evidence type="ECO:0000256" key="12">
    <source>
        <dbReference type="ARBA" id="ARBA00023288"/>
    </source>
</evidence>
<reference evidence="14 15" key="1">
    <citation type="submission" date="2024-04" db="EMBL/GenBank/DDBJ databases">
        <title>Dissimilatory iodate-reducing microorganisms contribute to the enrichment of iodine in groundwater.</title>
        <authorList>
            <person name="Jiang Z."/>
        </authorList>
    </citation>
    <scope>NUCLEOTIDE SEQUENCE [LARGE SCALE GENOMIC DNA]</scope>
    <source>
        <strain evidence="14 15">NCP973</strain>
    </source>
</reference>
<evidence type="ECO:0000256" key="7">
    <source>
        <dbReference type="ARBA" id="ARBA00022927"/>
    </source>
</evidence>
<name>A0ABZ2XJD3_9RHOO</name>
<dbReference type="InterPro" id="IPR004565">
    <property type="entry name" value="OM_lipoprot_LolB"/>
</dbReference>
<evidence type="ECO:0000256" key="8">
    <source>
        <dbReference type="ARBA" id="ARBA00023136"/>
    </source>
</evidence>
<gene>
    <name evidence="14" type="primary">lolB</name>
    <name evidence="14" type="ORF">AADV58_03880</name>
</gene>
<keyword evidence="15" id="KW-1185">Reference proteome</keyword>
<protein>
    <recommendedName>
        <fullName evidence="4">Outer-membrane lipoprotein LolB</fullName>
    </recommendedName>
</protein>
<evidence type="ECO:0000256" key="5">
    <source>
        <dbReference type="ARBA" id="ARBA00022448"/>
    </source>
</evidence>
<keyword evidence="9" id="KW-0564">Palmitate</keyword>
<evidence type="ECO:0000256" key="11">
    <source>
        <dbReference type="ARBA" id="ARBA00023237"/>
    </source>
</evidence>
<keyword evidence="8" id="KW-0472">Membrane</keyword>
<accession>A0ABZ2XJD3</accession>
<keyword evidence="11" id="KW-0998">Cell outer membrane</keyword>
<dbReference type="PROSITE" id="PS51257">
    <property type="entry name" value="PROKAR_LIPOPROTEIN"/>
    <property type="match status" value="1"/>
</dbReference>
<evidence type="ECO:0000313" key="15">
    <source>
        <dbReference type="Proteomes" id="UP001479520"/>
    </source>
</evidence>
<dbReference type="EMBL" id="CP151406">
    <property type="protein sequence ID" value="WZJ22303.1"/>
    <property type="molecule type" value="Genomic_DNA"/>
</dbReference>
<keyword evidence="12 14" id="KW-0449">Lipoprotein</keyword>
<comment type="subunit">
    <text evidence="3">Monomer.</text>
</comment>
<dbReference type="RefSeq" id="WP_341744126.1">
    <property type="nucleotide sequence ID" value="NZ_CP151406.1"/>
</dbReference>
<comment type="similarity">
    <text evidence="2">Belongs to the LolB family.</text>
</comment>
<proteinExistence type="inferred from homology"/>
<dbReference type="Gene3D" id="2.50.20.10">
    <property type="entry name" value="Lipoprotein localisation LolA/LolB/LppX"/>
    <property type="match status" value="1"/>
</dbReference>
<dbReference type="CDD" id="cd16326">
    <property type="entry name" value="LolB"/>
    <property type="match status" value="1"/>
</dbReference>
<evidence type="ECO:0000256" key="6">
    <source>
        <dbReference type="ARBA" id="ARBA00022729"/>
    </source>
</evidence>
<dbReference type="InterPro" id="IPR029046">
    <property type="entry name" value="LolA/LolB/LppX"/>
</dbReference>
<evidence type="ECO:0000256" key="3">
    <source>
        <dbReference type="ARBA" id="ARBA00011245"/>
    </source>
</evidence>
<evidence type="ECO:0000256" key="1">
    <source>
        <dbReference type="ARBA" id="ARBA00004459"/>
    </source>
</evidence>
<keyword evidence="10" id="KW-0143">Chaperone</keyword>
<dbReference type="NCBIfam" id="TIGR00548">
    <property type="entry name" value="lolB"/>
    <property type="match status" value="1"/>
</dbReference>
<dbReference type="Pfam" id="PF03550">
    <property type="entry name" value="LolB"/>
    <property type="match status" value="1"/>
</dbReference>
<keyword evidence="6 13" id="KW-0732">Signal</keyword>
<evidence type="ECO:0000256" key="2">
    <source>
        <dbReference type="ARBA" id="ARBA00009696"/>
    </source>
</evidence>
<evidence type="ECO:0000256" key="10">
    <source>
        <dbReference type="ARBA" id="ARBA00023186"/>
    </source>
</evidence>